<dbReference type="PANTHER" id="PTHR34380:SF1">
    <property type="entry name" value="OS01G0221300 PROTEIN"/>
    <property type="match status" value="1"/>
</dbReference>
<sequence>MAVESSSEYEAEDENELLSSGSLATERVASSPKPNGSSRGYVPDAFFRNSSPFMSRGPGRGFAPSSGDAGDVGEDLRNRSVPELLASLRSSASGPVAFEGVRKVLEVMQRRSSREIERLRSENESFRNELERLNSERLRLEGEVRKCRTDGDESAEAERPAGIAERVYGVRAERGGRGGGGGGGGGASLEEIYDELRRKNEELEGEKRELESWLQVWRKKYEELDKLQLERDASVLKNEERCILGGREGESAVLGETDGLINVDVCGDSGDSGCARRGHDSKDCGTVSFARNARKKLGFGAGACLSPSAGSTRKSPVKKDGVLQGDGSFLFVEVSDNADNCSRPSGDKHPGRRNDEKGNRDLKGKRGPLPTVLGETCTQTLRDMAVALKQCKRKRIKEKDSDNSLSKSTRVNPIKHESGAGSKSDYGSSEQKRIKERDSDDGLSKSTGVNPIKHKNRAGSASAKSDSESSDQKRIKEKDSDNSLSKSTGVNLIKHENRAASASAKSDYGSSLHKERWNSEADMLLDFTQDDELCMKAVCALYRWQRSKSMQRSACGGFNDLLSPRENSLAEFLMGGDPEGKLKKSVMNLRDHCPEGPILCRSAATIHFKQLFVIYRMKEDPFFPSS</sequence>
<dbReference type="EMBL" id="JBJKBG010000005">
    <property type="protein sequence ID" value="KAL3738282.1"/>
    <property type="molecule type" value="Genomic_DNA"/>
</dbReference>
<keyword evidence="4" id="KW-1185">Reference proteome</keyword>
<feature type="region of interest" description="Disordered" evidence="2">
    <location>
        <begin position="338"/>
        <end position="375"/>
    </location>
</feature>
<feature type="region of interest" description="Disordered" evidence="2">
    <location>
        <begin position="395"/>
        <end position="510"/>
    </location>
</feature>
<evidence type="ECO:0000313" key="4">
    <source>
        <dbReference type="Proteomes" id="UP001634007"/>
    </source>
</evidence>
<feature type="region of interest" description="Disordered" evidence="2">
    <location>
        <begin position="1"/>
        <end position="76"/>
    </location>
</feature>
<proteinExistence type="predicted"/>
<gene>
    <name evidence="3" type="ORF">ACJRO7_019760</name>
</gene>
<name>A0ABD3KGI5_EUCGL</name>
<reference evidence="3 4" key="1">
    <citation type="submission" date="2024-11" db="EMBL/GenBank/DDBJ databases">
        <title>Chromosome-level genome assembly of Eucalyptus globulus Labill. provides insights into its genome evolution.</title>
        <authorList>
            <person name="Li X."/>
        </authorList>
    </citation>
    <scope>NUCLEOTIDE SEQUENCE [LARGE SCALE GENOMIC DNA]</scope>
    <source>
        <strain evidence="3">CL2024</strain>
        <tissue evidence="3">Fresh tender leaves</tissue>
    </source>
</reference>
<feature type="compositionally biased region" description="Basic and acidic residues" evidence="2">
    <location>
        <begin position="345"/>
        <end position="364"/>
    </location>
</feature>
<feature type="coiled-coil region" evidence="1">
    <location>
        <begin position="186"/>
        <end position="220"/>
    </location>
</feature>
<dbReference type="PANTHER" id="PTHR34380">
    <property type="entry name" value="BNAA03G12380D PROTEIN"/>
    <property type="match status" value="1"/>
</dbReference>
<protein>
    <submittedName>
        <fullName evidence="3">Uncharacterized protein</fullName>
    </submittedName>
</protein>
<feature type="compositionally biased region" description="Basic and acidic residues" evidence="2">
    <location>
        <begin position="465"/>
        <end position="481"/>
    </location>
</feature>
<keyword evidence="1" id="KW-0175">Coiled coil</keyword>
<feature type="compositionally biased region" description="Acidic residues" evidence="2">
    <location>
        <begin position="7"/>
        <end position="16"/>
    </location>
</feature>
<feature type="coiled-coil region" evidence="1">
    <location>
        <begin position="109"/>
        <end position="150"/>
    </location>
</feature>
<feature type="compositionally biased region" description="Basic and acidic residues" evidence="2">
    <location>
        <begin position="430"/>
        <end position="443"/>
    </location>
</feature>
<comment type="caution">
    <text evidence="3">The sequence shown here is derived from an EMBL/GenBank/DDBJ whole genome shotgun (WGS) entry which is preliminary data.</text>
</comment>
<organism evidence="3 4">
    <name type="scientific">Eucalyptus globulus</name>
    <name type="common">Tasmanian blue gum</name>
    <dbReference type="NCBI Taxonomy" id="34317"/>
    <lineage>
        <taxon>Eukaryota</taxon>
        <taxon>Viridiplantae</taxon>
        <taxon>Streptophyta</taxon>
        <taxon>Embryophyta</taxon>
        <taxon>Tracheophyta</taxon>
        <taxon>Spermatophyta</taxon>
        <taxon>Magnoliopsida</taxon>
        <taxon>eudicotyledons</taxon>
        <taxon>Gunneridae</taxon>
        <taxon>Pentapetalae</taxon>
        <taxon>rosids</taxon>
        <taxon>malvids</taxon>
        <taxon>Myrtales</taxon>
        <taxon>Myrtaceae</taxon>
        <taxon>Myrtoideae</taxon>
        <taxon>Eucalypteae</taxon>
        <taxon>Eucalyptus</taxon>
    </lineage>
</organism>
<evidence type="ECO:0000256" key="1">
    <source>
        <dbReference type="SAM" id="Coils"/>
    </source>
</evidence>
<dbReference type="Proteomes" id="UP001634007">
    <property type="component" value="Unassembled WGS sequence"/>
</dbReference>
<evidence type="ECO:0000313" key="3">
    <source>
        <dbReference type="EMBL" id="KAL3738282.1"/>
    </source>
</evidence>
<dbReference type="AlphaFoldDB" id="A0ABD3KGI5"/>
<accession>A0ABD3KGI5</accession>
<evidence type="ECO:0000256" key="2">
    <source>
        <dbReference type="SAM" id="MobiDB-lite"/>
    </source>
</evidence>